<name>X1GQX8_9ZZZZ</name>
<proteinExistence type="predicted"/>
<gene>
    <name evidence="1" type="ORF">S03H2_21336</name>
</gene>
<feature type="non-terminal residue" evidence="1">
    <location>
        <position position="176"/>
    </location>
</feature>
<dbReference type="EMBL" id="BARU01011343">
    <property type="protein sequence ID" value="GAH43984.1"/>
    <property type="molecule type" value="Genomic_DNA"/>
</dbReference>
<protein>
    <submittedName>
        <fullName evidence="1">Uncharacterized protein</fullName>
    </submittedName>
</protein>
<comment type="caution">
    <text evidence="1">The sequence shown here is derived from an EMBL/GenBank/DDBJ whole genome shotgun (WGS) entry which is preliminary data.</text>
</comment>
<reference evidence="1" key="1">
    <citation type="journal article" date="2014" name="Front. Microbiol.">
        <title>High frequency of phylogenetically diverse reductive dehalogenase-homologous genes in deep subseafloor sedimentary metagenomes.</title>
        <authorList>
            <person name="Kawai M."/>
            <person name="Futagami T."/>
            <person name="Toyoda A."/>
            <person name="Takaki Y."/>
            <person name="Nishi S."/>
            <person name="Hori S."/>
            <person name="Arai W."/>
            <person name="Tsubouchi T."/>
            <person name="Morono Y."/>
            <person name="Uchiyama I."/>
            <person name="Ito T."/>
            <person name="Fujiyama A."/>
            <person name="Inagaki F."/>
            <person name="Takami H."/>
        </authorList>
    </citation>
    <scope>NUCLEOTIDE SEQUENCE</scope>
    <source>
        <strain evidence="1">Expedition CK06-06</strain>
    </source>
</reference>
<evidence type="ECO:0000313" key="1">
    <source>
        <dbReference type="EMBL" id="GAH43984.1"/>
    </source>
</evidence>
<sequence>MIKPNFSECQLQQLVNIEIVMRIYSLNKNIYIPIIINPLEEHKLGWDTAFYFPWLFLPQHQTHRGCNFFIQYKLSKIIEGHRGKEWICWRKPYLIFQIPYPTKDGNNKHYYDNYNQFDNLKELSNKGYYVYYATNHIVYDYELFSIAKDQRLVEEIPLLDVSMIKNRHKNVTFTRD</sequence>
<dbReference type="AlphaFoldDB" id="X1GQX8"/>
<accession>X1GQX8</accession>
<organism evidence="1">
    <name type="scientific">marine sediment metagenome</name>
    <dbReference type="NCBI Taxonomy" id="412755"/>
    <lineage>
        <taxon>unclassified sequences</taxon>
        <taxon>metagenomes</taxon>
        <taxon>ecological metagenomes</taxon>
    </lineage>
</organism>